<organism evidence="1">
    <name type="scientific">marine sediment metagenome</name>
    <dbReference type="NCBI Taxonomy" id="412755"/>
    <lineage>
        <taxon>unclassified sequences</taxon>
        <taxon>metagenomes</taxon>
        <taxon>ecological metagenomes</taxon>
    </lineage>
</organism>
<proteinExistence type="predicted"/>
<sequence>MLSVKIRAIESLTDIERIKVIKINKIIAYT</sequence>
<reference evidence="1" key="1">
    <citation type="journal article" date="2015" name="Nature">
        <title>Complex archaea that bridge the gap between prokaryotes and eukaryotes.</title>
        <authorList>
            <person name="Spang A."/>
            <person name="Saw J.H."/>
            <person name="Jorgensen S.L."/>
            <person name="Zaremba-Niedzwiedzka K."/>
            <person name="Martijn J."/>
            <person name="Lind A.E."/>
            <person name="van Eijk R."/>
            <person name="Schleper C."/>
            <person name="Guy L."/>
            <person name="Ettema T.J."/>
        </authorList>
    </citation>
    <scope>NUCLEOTIDE SEQUENCE</scope>
</reference>
<dbReference type="EMBL" id="LAZR01047911">
    <property type="protein sequence ID" value="KKK93114.1"/>
    <property type="molecule type" value="Genomic_DNA"/>
</dbReference>
<feature type="non-terminal residue" evidence="1">
    <location>
        <position position="30"/>
    </location>
</feature>
<gene>
    <name evidence="1" type="ORF">LCGC14_2696130</name>
</gene>
<name>A0A0F9BRJ9_9ZZZZ</name>
<accession>A0A0F9BRJ9</accession>
<dbReference type="AlphaFoldDB" id="A0A0F9BRJ9"/>
<protein>
    <submittedName>
        <fullName evidence="1">Uncharacterized protein</fullName>
    </submittedName>
</protein>
<comment type="caution">
    <text evidence="1">The sequence shown here is derived from an EMBL/GenBank/DDBJ whole genome shotgun (WGS) entry which is preliminary data.</text>
</comment>
<evidence type="ECO:0000313" key="1">
    <source>
        <dbReference type="EMBL" id="KKK93114.1"/>
    </source>
</evidence>